<organism evidence="1">
    <name type="scientific">Albugo laibachii Nc14</name>
    <dbReference type="NCBI Taxonomy" id="890382"/>
    <lineage>
        <taxon>Eukaryota</taxon>
        <taxon>Sar</taxon>
        <taxon>Stramenopiles</taxon>
        <taxon>Oomycota</taxon>
        <taxon>Peronosporomycetes</taxon>
        <taxon>Albuginales</taxon>
        <taxon>Albuginaceae</taxon>
        <taxon>Albugo</taxon>
    </lineage>
</organism>
<evidence type="ECO:0000313" key="1">
    <source>
        <dbReference type="EMBL" id="CCA16805.1"/>
    </source>
</evidence>
<dbReference type="EMBL" id="FR824071">
    <property type="protein sequence ID" value="CCA16805.1"/>
    <property type="molecule type" value="Genomic_DNA"/>
</dbReference>
<dbReference type="AlphaFoldDB" id="F0W6R0"/>
<protein>
    <submittedName>
        <fullName evidence="1">AlNc14C26G2546 protein</fullName>
    </submittedName>
</protein>
<reference evidence="1" key="2">
    <citation type="submission" date="2011-02" db="EMBL/GenBank/DDBJ databases">
        <authorList>
            <person name="MacLean D."/>
        </authorList>
    </citation>
    <scope>NUCLEOTIDE SEQUENCE</scope>
</reference>
<reference evidence="1" key="1">
    <citation type="journal article" date="2011" name="PLoS Biol.">
        <title>Gene gain and loss during evolution of obligate parasitism in the white rust pathogen of Arabidopsis thaliana.</title>
        <authorList>
            <person name="Kemen E."/>
            <person name="Gardiner A."/>
            <person name="Schultz-Larsen T."/>
            <person name="Kemen A.C."/>
            <person name="Balmuth A.L."/>
            <person name="Robert-Seilaniantz A."/>
            <person name="Bailey K."/>
            <person name="Holub E."/>
            <person name="Studholme D.J."/>
            <person name="Maclean D."/>
            <person name="Jones J.D."/>
        </authorList>
    </citation>
    <scope>NUCLEOTIDE SEQUENCE</scope>
</reference>
<dbReference type="HOGENOM" id="CLU_2255188_0_0_1"/>
<gene>
    <name evidence="1" type="primary">AlNc14C26G2546</name>
    <name evidence="1" type="ORF">ALNC14_029480</name>
</gene>
<proteinExistence type="predicted"/>
<accession>F0W6R0</accession>
<sequence length="104" mass="12220">MVWFGLKVLQTLLTRICYNTQSATLCKLRFCPILSCTLWISLRSEEMSNERRSQNYRQNNSTDKCFYTSVINALEVSHYDIVLNVSHHQCKAQQRDTIAYRLLP</sequence>
<name>F0W6R0_9STRA</name>